<feature type="domain" description="DUF3417" evidence="5">
    <location>
        <begin position="16"/>
        <end position="120"/>
    </location>
</feature>
<keyword evidence="4" id="KW-0663">Pyridoxal phosphate</keyword>
<protein>
    <submittedName>
        <fullName evidence="6">Glycogen phosphorylase</fullName>
        <ecNumber evidence="6">2.4.1.1</ecNumber>
    </submittedName>
</protein>
<proteinExistence type="inferred from homology"/>
<comment type="similarity">
    <text evidence="2">Belongs to the glycogen phosphorylase family.</text>
</comment>
<keyword evidence="3" id="KW-0021">Allosteric enzyme</keyword>
<dbReference type="STRING" id="1232681.ADIS_1519"/>
<dbReference type="NCBIfam" id="TIGR02094">
    <property type="entry name" value="more_P_ylases"/>
    <property type="match status" value="1"/>
</dbReference>
<organism evidence="6 7">
    <name type="scientific">Lunatimonas lonarensis</name>
    <dbReference type="NCBI Taxonomy" id="1232681"/>
    <lineage>
        <taxon>Bacteria</taxon>
        <taxon>Pseudomonadati</taxon>
        <taxon>Bacteroidota</taxon>
        <taxon>Cytophagia</taxon>
        <taxon>Cytophagales</taxon>
        <taxon>Cyclobacteriaceae</taxon>
    </lineage>
</organism>
<gene>
    <name evidence="6" type="ORF">ADIS_1519</name>
</gene>
<dbReference type="GO" id="GO:0030170">
    <property type="term" value="F:pyridoxal phosphate binding"/>
    <property type="evidence" value="ECO:0007669"/>
    <property type="project" value="InterPro"/>
</dbReference>
<dbReference type="PANTHER" id="PTHR42655:SF1">
    <property type="entry name" value="GLYCOGEN PHOSPHORYLASE"/>
    <property type="match status" value="1"/>
</dbReference>
<evidence type="ECO:0000259" key="5">
    <source>
        <dbReference type="Pfam" id="PF11897"/>
    </source>
</evidence>
<dbReference type="RefSeq" id="WP_010853662.1">
    <property type="nucleotide sequence ID" value="NZ_AQHR01000044.1"/>
</dbReference>
<dbReference type="SUPFAM" id="SSF53756">
    <property type="entry name" value="UDP-Glycosyltransferase/glycogen phosphorylase"/>
    <property type="match status" value="1"/>
</dbReference>
<evidence type="ECO:0000256" key="1">
    <source>
        <dbReference type="ARBA" id="ARBA00001275"/>
    </source>
</evidence>
<name>R7ZV13_9BACT</name>
<comment type="catalytic activity">
    <reaction evidence="1">
        <text>[(1-&gt;4)-alpha-D-glucosyl](n) + phosphate = [(1-&gt;4)-alpha-D-glucosyl](n-1) + alpha-D-glucose 1-phosphate</text>
        <dbReference type="Rhea" id="RHEA:41732"/>
        <dbReference type="Rhea" id="RHEA-COMP:9584"/>
        <dbReference type="Rhea" id="RHEA-COMP:9586"/>
        <dbReference type="ChEBI" id="CHEBI:15444"/>
        <dbReference type="ChEBI" id="CHEBI:43474"/>
        <dbReference type="ChEBI" id="CHEBI:58601"/>
        <dbReference type="EC" id="2.4.1.1"/>
    </reaction>
</comment>
<dbReference type="GO" id="GO:0005975">
    <property type="term" value="P:carbohydrate metabolic process"/>
    <property type="evidence" value="ECO:0007669"/>
    <property type="project" value="InterPro"/>
</dbReference>
<accession>R7ZV13</accession>
<dbReference type="Gene3D" id="3.40.50.2000">
    <property type="entry name" value="Glycogen Phosphorylase B"/>
    <property type="match status" value="3"/>
</dbReference>
<dbReference type="OrthoDB" id="9760804at2"/>
<reference evidence="6 7" key="1">
    <citation type="submission" date="2013-02" db="EMBL/GenBank/DDBJ databases">
        <title>A novel strain isolated from Lonar lake, Maharashtra, India.</title>
        <authorList>
            <person name="Singh A."/>
        </authorList>
    </citation>
    <scope>NUCLEOTIDE SEQUENCE [LARGE SCALE GENOMIC DNA]</scope>
    <source>
        <strain evidence="6 7">AK24</strain>
    </source>
</reference>
<dbReference type="GO" id="GO:0008184">
    <property type="term" value="F:glycogen phosphorylase activity"/>
    <property type="evidence" value="ECO:0007669"/>
    <property type="project" value="InterPro"/>
</dbReference>
<dbReference type="Pfam" id="PF11897">
    <property type="entry name" value="DUF3417"/>
    <property type="match status" value="1"/>
</dbReference>
<dbReference type="EMBL" id="AQHR01000044">
    <property type="protein sequence ID" value="EON77980.1"/>
    <property type="molecule type" value="Genomic_DNA"/>
</dbReference>
<evidence type="ECO:0000256" key="4">
    <source>
        <dbReference type="PIRSR" id="PIRSR000460-1"/>
    </source>
</evidence>
<dbReference type="InterPro" id="IPR024517">
    <property type="entry name" value="Glycogen_phosphorylase_DUF3417"/>
</dbReference>
<dbReference type="PATRIC" id="fig|1288963.3.peg.1512"/>
<dbReference type="InterPro" id="IPR052182">
    <property type="entry name" value="Glycogen/Maltodextrin_Phosph"/>
</dbReference>
<keyword evidence="6" id="KW-0328">Glycosyltransferase</keyword>
<dbReference type="Pfam" id="PF00343">
    <property type="entry name" value="Phosphorylase"/>
    <property type="match status" value="1"/>
</dbReference>
<evidence type="ECO:0000256" key="2">
    <source>
        <dbReference type="ARBA" id="ARBA00006047"/>
    </source>
</evidence>
<keyword evidence="7" id="KW-1185">Reference proteome</keyword>
<dbReference type="AlphaFoldDB" id="R7ZV13"/>
<dbReference type="EC" id="2.4.1.1" evidence="6"/>
<evidence type="ECO:0000313" key="7">
    <source>
        <dbReference type="Proteomes" id="UP000013909"/>
    </source>
</evidence>
<sequence>MHQSVFDEFKTSHHKEMALLEKLALDMRWSWNHEADTIWRQIDPSLWRMTKNPWMVLQRVSVERLAYVFSQPHFLAQLDEINQRREEAQSKISWFKQVHPDSALKRVAYFSMEFMLDEALPIYVGGLGNVAGDQLKAASELGVPVTGVGLFYQQGYFRQEIDRHGNQLVRQPYNEPGQMPVSPLRNANGEWLRVPVRFGGFTIWLKCWVVIAGRVRLYLLDSNDPANLPVHRTITNEIYSGGPEHRIKQELILGVGGWRMLQALGEIPEVCHLNEGHAAFLVLERANWYKETYGVSFWEALELTRPGNVFTTHTAVPAGFDRFDRSLITHYLGDYAEKELHISADSLMNLGKLNPGDSSELFNMAFLAIRGSGGINGVSKLHGEVSRALFSPLFPRWPLAEVPIGHVTNGVHMASWDGKFSDRLWTEACGKDRWRGDLETVSSNLAKVPSVDLWNMRNEARAHLVNFARRHMANQYRLSGQEQLACDAEKMFSKDALTLGFARRFVAYKRSSLLLMKRERLAALLRNTDRPVQLMLAGKAGPGDQVGLSFIRQWMDFINEYGLHHRIAFLSDYDMAVAKQLVRGVDVWLNTPKRPWEASGTSGMKVLVNGGLNLSTLDGWWAEAYESRFGWALGDQENHEQDPYWDEKEAEELISLLENQVVPSFYERNAAGVPERWTEKIRHSMAELTPRFSANRAVREYTEAYYIPAASRYVERALQNGERSEAFLQDRFKLIADWGNIRFGGQVWIAEANQVEVSLEVWLGDMNPDWIEFQLFADPSGQFGSEIHEFGLTHYEAKTENTHYGIRIDTPRPREHYSIRMLPKLAGLNCPLELPLIRWWE</sequence>
<evidence type="ECO:0000313" key="6">
    <source>
        <dbReference type="EMBL" id="EON77980.1"/>
    </source>
</evidence>
<dbReference type="PIRSF" id="PIRSF000460">
    <property type="entry name" value="Pprylas_GlgP"/>
    <property type="match status" value="1"/>
</dbReference>
<dbReference type="InterPro" id="IPR000811">
    <property type="entry name" value="Glyco_trans_35"/>
</dbReference>
<keyword evidence="6" id="KW-0808">Transferase</keyword>
<dbReference type="PANTHER" id="PTHR42655">
    <property type="entry name" value="GLYCOGEN PHOSPHORYLASE"/>
    <property type="match status" value="1"/>
</dbReference>
<evidence type="ECO:0000256" key="3">
    <source>
        <dbReference type="ARBA" id="ARBA00022533"/>
    </source>
</evidence>
<dbReference type="Proteomes" id="UP000013909">
    <property type="component" value="Unassembled WGS sequence"/>
</dbReference>
<feature type="modified residue" description="N6-(pyridoxal phosphate)lysine" evidence="4">
    <location>
        <position position="605"/>
    </location>
</feature>
<comment type="caution">
    <text evidence="6">The sequence shown here is derived from an EMBL/GenBank/DDBJ whole genome shotgun (WGS) entry which is preliminary data.</text>
</comment>
<dbReference type="InterPro" id="IPR011834">
    <property type="entry name" value="Agluc_phsphrylas"/>
</dbReference>